<accession>A0ABW5KC00</accession>
<dbReference type="RefSeq" id="WP_255931045.1">
    <property type="nucleotide sequence ID" value="NZ_JANFQP010000004.1"/>
</dbReference>
<gene>
    <name evidence="2" type="ORF">ACFSO8_09940</name>
</gene>
<reference evidence="3" key="1">
    <citation type="journal article" date="2019" name="Int. J. Syst. Evol. Microbiol.">
        <title>The Global Catalogue of Microorganisms (GCM) 10K type strain sequencing project: providing services to taxonomists for standard genome sequencing and annotation.</title>
        <authorList>
            <consortium name="The Broad Institute Genomics Platform"/>
            <consortium name="The Broad Institute Genome Sequencing Center for Infectious Disease"/>
            <person name="Wu L."/>
            <person name="Ma J."/>
        </authorList>
    </citation>
    <scope>NUCLEOTIDE SEQUENCE [LARGE SCALE GENOMIC DNA]</scope>
    <source>
        <strain evidence="3">KCTC 52204</strain>
    </source>
</reference>
<evidence type="ECO:0000259" key="1">
    <source>
        <dbReference type="Pfam" id="PF19081"/>
    </source>
</evidence>
<name>A0ABW5KC00_9FLAO</name>
<dbReference type="Pfam" id="PF19081">
    <property type="entry name" value="Ig_7"/>
    <property type="match status" value="1"/>
</dbReference>
<dbReference type="InterPro" id="IPR025667">
    <property type="entry name" value="SprB_repeat"/>
</dbReference>
<dbReference type="EMBL" id="JBHULG010000006">
    <property type="protein sequence ID" value="MFD2545775.1"/>
    <property type="molecule type" value="Genomic_DNA"/>
</dbReference>
<dbReference type="Pfam" id="PF13573">
    <property type="entry name" value="SprB"/>
    <property type="match status" value="2"/>
</dbReference>
<comment type="caution">
    <text evidence="2">The sequence shown here is derived from an EMBL/GenBank/DDBJ whole genome shotgun (WGS) entry which is preliminary data.</text>
</comment>
<organism evidence="2 3">
    <name type="scientific">Kaistella montana</name>
    <dbReference type="NCBI Taxonomy" id="1849733"/>
    <lineage>
        <taxon>Bacteria</taxon>
        <taxon>Pseudomonadati</taxon>
        <taxon>Bacteroidota</taxon>
        <taxon>Flavobacteriia</taxon>
        <taxon>Flavobacteriales</taxon>
        <taxon>Weeksellaceae</taxon>
        <taxon>Chryseobacterium group</taxon>
        <taxon>Kaistella</taxon>
    </lineage>
</organism>
<proteinExistence type="predicted"/>
<sequence length="492" mass="50133">MKPHTPNVTPGKSCGPGNVTVSAECTGTQVKWYAQADSANPLSTGGNITINGNSLTANISATTTFYASCFNEQTHCESERVPVIATVNTPPQITVKYTPILCNGGQSTVTVSASGGKAPYTGTGTFTVGAGPHSYTVTDANGCSDTKEIVISEPDKLVIKVEATPILCNGGQSTVTVSASGGTAPYSGTGTFTAIAGPHSYTVTDANGCSDTKEIVISQPDKLVIKVEYTPILCNGGQSTVTVSASGGKAPYVGTGTFTAIAGPHSYTVTDANGCSDTQSITITQPDPLKVQLSAPPITCSSETVMVTATANGGTAPYSYLWSNGSEDSTANLGVGIYSVTVTDANGCKATASGEIKAPSCGGFTTVTQGGWGAKASGNNWGKYRDTKFAGAFPTGLVIGSGSRFLKLTSAKAVDDFLPSGTTPRALNATTMTNPGSSYANVLAGQVVALTLNVRFDLYDPNFSASTSHLGDLIVNSGTFANWTVNQVLAGE</sequence>
<protein>
    <recommendedName>
        <fullName evidence="1">Ig-like domain-containing protein</fullName>
    </recommendedName>
</protein>
<feature type="domain" description="Ig-like" evidence="1">
    <location>
        <begin position="3"/>
        <end position="88"/>
    </location>
</feature>
<dbReference type="Gene3D" id="2.60.40.740">
    <property type="match status" value="1"/>
</dbReference>
<evidence type="ECO:0000313" key="2">
    <source>
        <dbReference type="EMBL" id="MFD2545775.1"/>
    </source>
</evidence>
<dbReference type="InterPro" id="IPR044023">
    <property type="entry name" value="Ig_7"/>
</dbReference>
<evidence type="ECO:0000313" key="3">
    <source>
        <dbReference type="Proteomes" id="UP001597394"/>
    </source>
</evidence>
<keyword evidence="3" id="KW-1185">Reference proteome</keyword>
<dbReference type="Proteomes" id="UP001597394">
    <property type="component" value="Unassembled WGS sequence"/>
</dbReference>